<dbReference type="Gene3D" id="1.10.10.10">
    <property type="entry name" value="Winged helix-like DNA-binding domain superfamily/Winged helix DNA-binding domain"/>
    <property type="match status" value="1"/>
</dbReference>
<dbReference type="CDD" id="cd07377">
    <property type="entry name" value="WHTH_GntR"/>
    <property type="match status" value="1"/>
</dbReference>
<dbReference type="SUPFAM" id="SSF64288">
    <property type="entry name" value="Chorismate lyase-like"/>
    <property type="match status" value="1"/>
</dbReference>
<accession>A0A951PNG9</accession>
<dbReference type="GO" id="GO:0003700">
    <property type="term" value="F:DNA-binding transcription factor activity"/>
    <property type="evidence" value="ECO:0007669"/>
    <property type="project" value="InterPro"/>
</dbReference>
<dbReference type="NCBIfam" id="TIGR02325">
    <property type="entry name" value="C_P_lyase_phnF"/>
    <property type="match status" value="1"/>
</dbReference>
<keyword evidence="3" id="KW-0804">Transcription</keyword>
<reference evidence="5" key="1">
    <citation type="submission" date="2021-05" db="EMBL/GenBank/DDBJ databases">
        <authorList>
            <person name="Pietrasiak N."/>
            <person name="Ward R."/>
            <person name="Stajich J.E."/>
            <person name="Kurbessoian T."/>
        </authorList>
    </citation>
    <scope>NUCLEOTIDE SEQUENCE</scope>
    <source>
        <strain evidence="5">CPER-KK1</strain>
    </source>
</reference>
<evidence type="ECO:0000256" key="3">
    <source>
        <dbReference type="ARBA" id="ARBA00023163"/>
    </source>
</evidence>
<dbReference type="InterPro" id="IPR036388">
    <property type="entry name" value="WH-like_DNA-bd_sf"/>
</dbReference>
<evidence type="ECO:0000259" key="4">
    <source>
        <dbReference type="PROSITE" id="PS50949"/>
    </source>
</evidence>
<feature type="domain" description="HTH gntR-type" evidence="4">
    <location>
        <begin position="7"/>
        <end position="75"/>
    </location>
</feature>
<keyword evidence="1" id="KW-0805">Transcription regulation</keyword>
<reference evidence="5" key="2">
    <citation type="journal article" date="2022" name="Microbiol. Resour. Announc.">
        <title>Metagenome Sequencing to Explore Phylogenomics of Terrestrial Cyanobacteria.</title>
        <authorList>
            <person name="Ward R.D."/>
            <person name="Stajich J.E."/>
            <person name="Johansen J.R."/>
            <person name="Huntemann M."/>
            <person name="Clum A."/>
            <person name="Foster B."/>
            <person name="Foster B."/>
            <person name="Roux S."/>
            <person name="Palaniappan K."/>
            <person name="Varghese N."/>
            <person name="Mukherjee S."/>
            <person name="Reddy T.B.K."/>
            <person name="Daum C."/>
            <person name="Copeland A."/>
            <person name="Chen I.A."/>
            <person name="Ivanova N.N."/>
            <person name="Kyrpides N.C."/>
            <person name="Shapiro N."/>
            <person name="Eloe-Fadrosh E.A."/>
            <person name="Pietrasiak N."/>
        </authorList>
    </citation>
    <scope>NUCLEOTIDE SEQUENCE</scope>
    <source>
        <strain evidence="5">CPER-KK1</strain>
    </source>
</reference>
<dbReference type="Proteomes" id="UP000753908">
    <property type="component" value="Unassembled WGS sequence"/>
</dbReference>
<sequence length="240" mass="27130">MANNSENPVYVQIADELRQNINDGIYKAGDKLPTEQQLSLRFGVNRHTLRRAISLLKSEGLLLVDQGRGTFIANAVIRYPIGKRVRYNETLKAQGHEASFKVLRSLEIPAKSAVAEALEIKIGSPVGLSERLGLADDQPISVSTSYFPLSLFPDILIHCQQARSISQMLREIYNCDHIRRSTRISARLVKRQDARLLEFPLNHPILLAESVNVDQHGRIIQYGVTRFRGDRMELVFENTL</sequence>
<protein>
    <submittedName>
        <fullName evidence="5">Phosphonate metabolism transcriptional regulator PhnF</fullName>
    </submittedName>
</protein>
<dbReference type="InterPro" id="IPR028978">
    <property type="entry name" value="Chorismate_lyase_/UTRA_dom_sf"/>
</dbReference>
<dbReference type="GO" id="GO:0003677">
    <property type="term" value="F:DNA binding"/>
    <property type="evidence" value="ECO:0007669"/>
    <property type="project" value="UniProtKB-KW"/>
</dbReference>
<dbReference type="GO" id="GO:0045892">
    <property type="term" value="P:negative regulation of DNA-templated transcription"/>
    <property type="evidence" value="ECO:0007669"/>
    <property type="project" value="TreeGrafter"/>
</dbReference>
<dbReference type="AlphaFoldDB" id="A0A951PNG9"/>
<comment type="caution">
    <text evidence="5">The sequence shown here is derived from an EMBL/GenBank/DDBJ whole genome shotgun (WGS) entry which is preliminary data.</text>
</comment>
<dbReference type="InterPro" id="IPR050679">
    <property type="entry name" value="Bact_HTH_transcr_reg"/>
</dbReference>
<dbReference type="InterPro" id="IPR012702">
    <property type="entry name" value="CP_lyase_PhnF"/>
</dbReference>
<keyword evidence="2" id="KW-0238">DNA-binding</keyword>
<dbReference type="SMART" id="SM00345">
    <property type="entry name" value="HTH_GNTR"/>
    <property type="match status" value="1"/>
</dbReference>
<dbReference type="Pfam" id="PF07702">
    <property type="entry name" value="UTRA"/>
    <property type="match status" value="1"/>
</dbReference>
<dbReference type="PANTHER" id="PTHR44846">
    <property type="entry name" value="MANNOSYL-D-GLYCERATE TRANSPORT/METABOLISM SYSTEM REPRESSOR MNGR-RELATED"/>
    <property type="match status" value="1"/>
</dbReference>
<dbReference type="Pfam" id="PF00392">
    <property type="entry name" value="GntR"/>
    <property type="match status" value="1"/>
</dbReference>
<dbReference type="PROSITE" id="PS50949">
    <property type="entry name" value="HTH_GNTR"/>
    <property type="match status" value="1"/>
</dbReference>
<name>A0A951PNG9_9CYAN</name>
<evidence type="ECO:0000313" key="6">
    <source>
        <dbReference type="Proteomes" id="UP000753908"/>
    </source>
</evidence>
<evidence type="ECO:0000256" key="1">
    <source>
        <dbReference type="ARBA" id="ARBA00023015"/>
    </source>
</evidence>
<dbReference type="SMART" id="SM00866">
    <property type="entry name" value="UTRA"/>
    <property type="match status" value="1"/>
</dbReference>
<dbReference type="EMBL" id="JAHHIF010000024">
    <property type="protein sequence ID" value="MBW4546379.1"/>
    <property type="molecule type" value="Genomic_DNA"/>
</dbReference>
<dbReference type="SUPFAM" id="SSF46785">
    <property type="entry name" value="Winged helix' DNA-binding domain"/>
    <property type="match status" value="1"/>
</dbReference>
<evidence type="ECO:0000313" key="5">
    <source>
        <dbReference type="EMBL" id="MBW4546379.1"/>
    </source>
</evidence>
<evidence type="ECO:0000256" key="2">
    <source>
        <dbReference type="ARBA" id="ARBA00023125"/>
    </source>
</evidence>
<dbReference type="PANTHER" id="PTHR44846:SF1">
    <property type="entry name" value="MANNOSYL-D-GLYCERATE TRANSPORT_METABOLISM SYSTEM REPRESSOR MNGR-RELATED"/>
    <property type="match status" value="1"/>
</dbReference>
<gene>
    <name evidence="5" type="primary">phnF</name>
    <name evidence="5" type="ORF">KME25_18320</name>
</gene>
<dbReference type="InterPro" id="IPR011663">
    <property type="entry name" value="UTRA"/>
</dbReference>
<dbReference type="InterPro" id="IPR036390">
    <property type="entry name" value="WH_DNA-bd_sf"/>
</dbReference>
<organism evidence="5 6">
    <name type="scientific">Symplocastrum torsivum CPER-KK1</name>
    <dbReference type="NCBI Taxonomy" id="450513"/>
    <lineage>
        <taxon>Bacteria</taxon>
        <taxon>Bacillati</taxon>
        <taxon>Cyanobacteriota</taxon>
        <taxon>Cyanophyceae</taxon>
        <taxon>Oscillatoriophycideae</taxon>
        <taxon>Oscillatoriales</taxon>
        <taxon>Microcoleaceae</taxon>
        <taxon>Symplocastrum</taxon>
    </lineage>
</organism>
<dbReference type="PRINTS" id="PR00035">
    <property type="entry name" value="HTHGNTR"/>
</dbReference>
<proteinExistence type="predicted"/>
<dbReference type="InterPro" id="IPR000524">
    <property type="entry name" value="Tscrpt_reg_HTH_GntR"/>
</dbReference>
<dbReference type="Gene3D" id="3.40.1410.10">
    <property type="entry name" value="Chorismate lyase-like"/>
    <property type="match status" value="1"/>
</dbReference>